<evidence type="ECO:0000313" key="2">
    <source>
        <dbReference type="Proteomes" id="UP000189733"/>
    </source>
</evidence>
<accession>A0A1T4W2L8</accession>
<reference evidence="1 2" key="1">
    <citation type="submission" date="2017-02" db="EMBL/GenBank/DDBJ databases">
        <authorList>
            <person name="Peterson S.W."/>
        </authorList>
    </citation>
    <scope>NUCLEOTIDE SEQUENCE [LARGE SCALE GENOMIC DNA]</scope>
    <source>
        <strain evidence="1 2">DSM 18034</strain>
    </source>
</reference>
<protein>
    <submittedName>
        <fullName evidence="1">Uncharacterized protein</fullName>
    </submittedName>
</protein>
<name>A0A1T4W2L8_9BACT</name>
<evidence type="ECO:0000313" key="1">
    <source>
        <dbReference type="EMBL" id="SKA71544.1"/>
    </source>
</evidence>
<proteinExistence type="predicted"/>
<organism evidence="1 2">
    <name type="scientific">Desulfobaculum bizertense DSM 18034</name>
    <dbReference type="NCBI Taxonomy" id="1121442"/>
    <lineage>
        <taxon>Bacteria</taxon>
        <taxon>Pseudomonadati</taxon>
        <taxon>Thermodesulfobacteriota</taxon>
        <taxon>Desulfovibrionia</taxon>
        <taxon>Desulfovibrionales</taxon>
        <taxon>Desulfovibrionaceae</taxon>
        <taxon>Desulfobaculum</taxon>
    </lineage>
</organism>
<dbReference type="Proteomes" id="UP000189733">
    <property type="component" value="Unassembled WGS sequence"/>
</dbReference>
<dbReference type="STRING" id="1121442.SAMN02745702_01511"/>
<keyword evidence="2" id="KW-1185">Reference proteome</keyword>
<dbReference type="AlphaFoldDB" id="A0A1T4W2L8"/>
<dbReference type="EMBL" id="FUYA01000004">
    <property type="protein sequence ID" value="SKA71544.1"/>
    <property type="molecule type" value="Genomic_DNA"/>
</dbReference>
<gene>
    <name evidence="1" type="ORF">SAMN02745702_01511</name>
</gene>
<sequence>MREVGASLSTVVLDGREGESWGPAPKPPRKGMIPLRILIEFEFHPRFA</sequence>